<dbReference type="SUPFAM" id="SSF52058">
    <property type="entry name" value="L domain-like"/>
    <property type="match status" value="2"/>
</dbReference>
<dbReference type="Gene3D" id="3.80.10.10">
    <property type="entry name" value="Ribonuclease Inhibitor"/>
    <property type="match status" value="1"/>
</dbReference>
<dbReference type="PANTHER" id="PTHR22950:SF702">
    <property type="entry name" value="AMINO ACID TRANSPORTER PROTEIN"/>
    <property type="match status" value="1"/>
</dbReference>
<feature type="region of interest" description="Disordered" evidence="6">
    <location>
        <begin position="313"/>
        <end position="351"/>
    </location>
</feature>
<feature type="transmembrane region" description="Helical" evidence="7">
    <location>
        <begin position="2530"/>
        <end position="2551"/>
    </location>
</feature>
<dbReference type="EMBL" id="LSRX01000094">
    <property type="protein sequence ID" value="OLQ09582.1"/>
    <property type="molecule type" value="Genomic_DNA"/>
</dbReference>
<feature type="region of interest" description="Disordered" evidence="6">
    <location>
        <begin position="1"/>
        <end position="20"/>
    </location>
</feature>
<gene>
    <name evidence="9" type="primary">SLC38A6</name>
    <name evidence="9" type="ORF">AK812_SmicGene6776</name>
</gene>
<evidence type="ECO:0000313" key="9">
    <source>
        <dbReference type="EMBL" id="OLQ09582.1"/>
    </source>
</evidence>
<sequence length="3864" mass="421361">MGRGRKPWKDEAQSWGPNVDQIWRGAWSPQMRGDYAQRPWRAPASSTAAVPKAIAFPAYTSMPQRDASGSALALAPARPTGRVQNVQGLLNLARKAEVKLAKLEKSKTKAQAQWQAFQDGLKESYLREQARFQKHSAQLDADITEASQEQEKAFQVVRQAFIGDLSGAMQIDAEGQSAEEQWTQMKSQLGAGRRCLPEGHYYWATRCRSTVSGTGGTYAFPGNPAVACALRCPVFSWRWRTTGCYGCTESWHSARAVRWSSACATGGYAVYYAYEHATPADDRGSRPALAEKLEHKREAALAGLQAGGIGGPANTAPAVVGPNMPAGPFQSGEPPGPVRYEIQEDDDSDSDLEVSEFGSVSLAMFCTADVSFTEFSSADTPDGLPVSRMPDLSVSRIGEDVTIWVGASQTIMAVCDCDRVFTVVTEVEISPPLNLDGEICARIYVVAPPCGQAGTTAAYAASLAACYLLDLRILSLPPQLVLGQPALPDLPDILRAAGLALPKHLCGVLLSNRLFEQVQVLKIGVGPDLASSVMCFPSLRGSIGDDRPVDLTDHSAPPHSGPGVGGSQWGATTHGPVVGAPTPPTRFDRELPEPDPHLVLNLTRDEVMVVEPISYDAGFSILIPGFVAERVQVRLSNTCTVEEALSDVADVRDTLAAVHFEQLVPVFPQPDLSFACVLALPMWGLHSRIGVFDTRAVDGRLFAVALAERLNRASILLHAGLPVVDTLQVFAGDELMDAHRWFPLHQGILITILPHDFVFQHGGSLETRLLRATGWAIPCPSFGGVEGPKFSMLSDGNGAVLRVDLDVITSSAFFKAEAARLFRFDVEKVTICPSVPRLRNVSVLGDDCVKQHIVFLDKRLPSMTERALNLLPTVRQIVLLLMTCRQVASWTYTSSDPCQSHLLDDRVSCTVLKHDYVNEVFEVDLVVPATEAEALQAFRYCVLWGRLSYCYWCLCDGAVCAGTGLVFFGTLDVRRLLEELDAEDAEAEGSVSGMLAASGPRSHFLILAPEYCPDLVSLNTSFPISVDDVLVQVSALREPLLASRFPRLLPVPIQPVISFACLLALPSWEFEGVPILIVCYVPPFRVMAVVVGSLLAPDDILRLVGVPDDGAAQVFHADMPWAIPPGRQVDVEPGALFTVLQVGHPWIPPVTLTAILASAEGWHYDPVLPGPFVGAVWVLTTTDHFRLSYDFRPDLGLPEAISFRTGIARDTLTILPAHPPIHDRYHQGMPLRQVFLSLADLTQNEVPFFLDQRPVLSTLVWMVAREGRVDVAAICSIQAARCPPTHFVRLLGGFAPPGTANHQRYVYPGQVLTVEFQLRRSYYAPGNMPDDDDSSEGSSSDESGDGPDEDDGSRLDAVTTSSHAASSLPDAGTGSTQAPGGVFGIMEWLSVFWVSFMTSILWAAQGSPLSFCVACSFWNALTAFSLCWCESPFGSAPVWDCVGLGLLLQAEGNELCSLFFWFSTNAICALPLPNIFMRRLGRRVSERFSDKFWAWFNASTLVETLEEHFAGDPPYGRRGTCTEEFFLGYAADTHVSSEDDRFVGAYEDADIILLADANARFCPHGLSHGMQVLILITPIWVHPVAFGPSGISGLCAWADQFLLCIAQAALLIYRVGRHIKSSAKGDRAAYLAKLAHEVTLSDLKDPKLLYQRVRRAFPASRTGKRSQFCPLPAVYNSDGDLAHSMTERQECWRQHFAAQEAGDLIEASDYSIELRRQRNTSTGRESVFDIRCVPTLADVEQTILGLQPGKATGSDGISAELLRVHAPTSARLLAGIYVKSALTIYEPVEFRGGSLIPLAKRAAAAFSMDKFRSILVSSLPGKVLHRQYRTALISPLQQVRGDLQAGALPGISTEAIIMAARTFRDIMAHRRHAWSLTFFDVRAAYYRVLRQILVKTGDQEWALRKLLHELGVPPQALQELAQKMDGIGILADAGVPEHLCHLLADAMQGTWFRIDCGTALTLTRRGVRPGDCLADVLFSFTFSAYLASTGEALRRAGVCTEMPQVDARSPWRTSSVDMDLSCASWADDFVHLAAQTCLKTIATRVVRVVEIFTGQADSIGMQLTFATDKTATMLSHLPMQDGPVQEDTDGKFLIIESPVTGACHRLPVVSAYRHLGGIATVSGTPAPEIGFRHSLAWKVVRPLRSRLFSAYGIPFSTRCLLLRSLVMSRYMFGSAALPLHAAVHRRLWAKHFVALWRVLWRRQPGEHSRHSYAVLGAARAPTPPLALALARAVLFRQMLASGPSSLLHLLFVHWIESPRHAWLGMLLEDIQHVAQYIPEAGMVWLSLLRSLTCLSPAIGVTLVFGFESICSYTLPGNWGAYVAALPAAQASGPRQLTSRERLELSDEAWVTEFVAERSVEGAAGAQQSLLPQASKKGHPADKGFLSFDEGAAGTSLALLVSGAVGTGVLALPYGVSCVGIGLSLSLFALAGVATYASNTILFDCVLKTGHGSYGQLMLDILGKSGAMVLDMFVFIEGLGAVATYIVFIMDYVPQVCALWGDDHWCTDKLNVAWATTAVVWPLSCLRGLSALRYTSTCSIATILLTSIVVIIKAPVHFHAKDASLQHVLEEVKWNISGFQVLSMACFAFMTHTNSPEIALRFVGGPRLARKVLTIQTCLLWAVYCAIAVCGYLSFLDDIKQDFLVNYEVRDRLIVLCRCLLSSTLVFACPINMFPAMQSWLNCLFWLQRFASSSLLGKMLRMVVWKGLVPGLVASGAVDHGPSQAPLPWPSSRRAGNRGNCEQAWELQTQEHVSIVGSWGCQEIRGDLTLTWGVSDLRPLRGIQRLTGRLRIDKTQYLSSLEGLESITALGTLMVANNAQLASVAGLRNLKGELDGKLSLYVENNSMLTTFDGLEGLTGLRSPPTHYAMVVKNNRALRSLVGLSSLRGSLAGVFIETLPELKSLEGLHNVRSIKTGMYIGNMVALSSLAALGNVSFVEPIRFTIKENPILQNLKGLEKMTSCTDLDLMGNDALHALEGLNIRDMQGTLSISYHGQLRTLNGLEGLSSVGQLTVQSNGNLRTLAALKNVKGRLHKGLRIEGNPKLRSLNGLEHIAAIGPDGDLNKECVFIRSNIALESITALGSIGRKLNCIWEIRDNPQLASFQIFKNAASIYPVVLTPAPTCFPPEERAELAKKLDAYKVALPPVSWDKEQCFRCAHSCGSLEGWPIPCNYRSGRCTCPLGRGGPGCADVLPEVTVLPGQTYACRQPADVAESRVCEVEVQLQRRFRAGYMESLTAHGLTAFGGCSQGTCSQSSLSIRESTVVWAFMSSGSGSLRVELAIGATPTGERSSATIQVGYRPGSGQECELKGTRKEEVELLSQQLDLMLLYEWCVDSGSCRHLAPEPVEIVTCAKGWVANASGTGCKRCGTWTRASADHSGCSLDALSVAFWALGCLVLAIGFSSLVAQFTPERESRPLPLQDVSTDGANVVVTTWGPHRLHMRAVRSLRVTFESTGNIHLDKPSAPWRVRVIDRQRLQLLTAVGQPMAFDTSKGFIKLPICRSLLHKGWPLPVILSSPVLMLAGSAWLGALSFDLVHPQPDQSWLGYAHAELALVHLCTLLLAALATSCWQCWKSRTPLAQRLMDFHKRVREGNAKPKPCSRGADRAVRAGQLVELSQHFQDFIHDRNMYYVVENMVKPLTEPSQLSYAEYVGPSKASLFVSHYWGTSFRHFCTAIQKHAQSIDGQLWASRAFWICSLGNNQHRISEEIGDDFKDSSFYLALRSDTCQGTCMVIDEQALPLTRSWCLFELLQTIELENDVQHSDGNFQGLIFCTSSGTMNLGQASVDFSLAVGKRLAGLRLQDASASVQKDQDMIDNLVREKGGFEVMNGALQSRIATSLKTVQAKVIEDFESLGTLLRGQAADPA</sequence>
<proteinExistence type="predicted"/>
<comment type="caution">
    <text evidence="9">The sequence shown here is derived from an EMBL/GenBank/DDBJ whole genome shotgun (WGS) entry which is preliminary data.</text>
</comment>
<feature type="transmembrane region" description="Helical" evidence="7">
    <location>
        <begin position="2611"/>
        <end position="2632"/>
    </location>
</feature>
<dbReference type="InterPro" id="IPR013057">
    <property type="entry name" value="AA_transpt_TM"/>
</dbReference>
<feature type="transmembrane region" description="Helical" evidence="7">
    <location>
        <begin position="2421"/>
        <end position="2446"/>
    </location>
</feature>
<evidence type="ECO:0000256" key="5">
    <source>
        <dbReference type="SAM" id="Coils"/>
    </source>
</evidence>
<keyword evidence="4 7" id="KW-0472">Membrane</keyword>
<feature type="transmembrane region" description="Helical" evidence="7">
    <location>
        <begin position="2652"/>
        <end position="2672"/>
    </location>
</feature>
<name>A0A1Q9EQ80_SYMMI</name>
<dbReference type="GO" id="GO:0016020">
    <property type="term" value="C:membrane"/>
    <property type="evidence" value="ECO:0007669"/>
    <property type="project" value="UniProtKB-SubCell"/>
</dbReference>
<evidence type="ECO:0000256" key="7">
    <source>
        <dbReference type="SAM" id="Phobius"/>
    </source>
</evidence>
<evidence type="ECO:0000313" key="10">
    <source>
        <dbReference type="Proteomes" id="UP000186817"/>
    </source>
</evidence>
<keyword evidence="2 7" id="KW-0812">Transmembrane</keyword>
<feature type="region of interest" description="Disordered" evidence="6">
    <location>
        <begin position="1327"/>
        <end position="1375"/>
    </location>
</feature>
<protein>
    <submittedName>
        <fullName evidence="9">Putative sodium-coupled neutral amino acid transporter 6</fullName>
    </submittedName>
</protein>
<feature type="coiled-coil region" evidence="5">
    <location>
        <begin position="86"/>
        <end position="113"/>
    </location>
</feature>
<dbReference type="PANTHER" id="PTHR22950">
    <property type="entry name" value="AMINO ACID TRANSPORTER"/>
    <property type="match status" value="1"/>
</dbReference>
<accession>A0A1Q9EQ80</accession>
<keyword evidence="10" id="KW-1185">Reference proteome</keyword>
<dbReference type="Proteomes" id="UP000186817">
    <property type="component" value="Unassembled WGS sequence"/>
</dbReference>
<evidence type="ECO:0000256" key="4">
    <source>
        <dbReference type="ARBA" id="ARBA00023136"/>
    </source>
</evidence>
<keyword evidence="3 7" id="KW-1133">Transmembrane helix</keyword>
<dbReference type="Pfam" id="PF01490">
    <property type="entry name" value="Aa_trans"/>
    <property type="match status" value="1"/>
</dbReference>
<dbReference type="OrthoDB" id="419727at2759"/>
<reference evidence="9 10" key="1">
    <citation type="submission" date="2016-02" db="EMBL/GenBank/DDBJ databases">
        <title>Genome analysis of coral dinoflagellate symbionts highlights evolutionary adaptations to a symbiotic lifestyle.</title>
        <authorList>
            <person name="Aranda M."/>
            <person name="Li Y."/>
            <person name="Liew Y.J."/>
            <person name="Baumgarten S."/>
            <person name="Simakov O."/>
            <person name="Wilson M."/>
            <person name="Piel J."/>
            <person name="Ashoor H."/>
            <person name="Bougouffa S."/>
            <person name="Bajic V.B."/>
            <person name="Ryu T."/>
            <person name="Ravasi T."/>
            <person name="Bayer T."/>
            <person name="Micklem G."/>
            <person name="Kim H."/>
            <person name="Bhak J."/>
            <person name="Lajeunesse T.C."/>
            <person name="Voolstra C.R."/>
        </authorList>
    </citation>
    <scope>NUCLEOTIDE SEQUENCE [LARGE SCALE GENOMIC DNA]</scope>
    <source>
        <strain evidence="9 10">CCMP2467</strain>
    </source>
</reference>
<evidence type="ECO:0000256" key="2">
    <source>
        <dbReference type="ARBA" id="ARBA00022692"/>
    </source>
</evidence>
<evidence type="ECO:0000256" key="6">
    <source>
        <dbReference type="SAM" id="MobiDB-lite"/>
    </source>
</evidence>
<dbReference type="InterPro" id="IPR032675">
    <property type="entry name" value="LRR_dom_sf"/>
</dbReference>
<feature type="transmembrane region" description="Helical" evidence="7">
    <location>
        <begin position="2396"/>
        <end position="2415"/>
    </location>
</feature>
<feature type="compositionally biased region" description="Acidic residues" evidence="6">
    <location>
        <begin position="1342"/>
        <end position="1351"/>
    </location>
</feature>
<dbReference type="GO" id="GO:0015179">
    <property type="term" value="F:L-amino acid transmembrane transporter activity"/>
    <property type="evidence" value="ECO:0007669"/>
    <property type="project" value="TreeGrafter"/>
</dbReference>
<keyword evidence="5" id="KW-0175">Coiled coil</keyword>
<evidence type="ECO:0000256" key="1">
    <source>
        <dbReference type="ARBA" id="ARBA00004141"/>
    </source>
</evidence>
<evidence type="ECO:0000259" key="8">
    <source>
        <dbReference type="Pfam" id="PF01490"/>
    </source>
</evidence>
<organism evidence="9 10">
    <name type="scientific">Symbiodinium microadriaticum</name>
    <name type="common">Dinoflagellate</name>
    <name type="synonym">Zooxanthella microadriatica</name>
    <dbReference type="NCBI Taxonomy" id="2951"/>
    <lineage>
        <taxon>Eukaryota</taxon>
        <taxon>Sar</taxon>
        <taxon>Alveolata</taxon>
        <taxon>Dinophyceae</taxon>
        <taxon>Suessiales</taxon>
        <taxon>Symbiodiniaceae</taxon>
        <taxon>Symbiodinium</taxon>
    </lineage>
</organism>
<feature type="domain" description="Amino acid transporter transmembrane" evidence="8">
    <location>
        <begin position="2392"/>
        <end position="2692"/>
    </location>
</feature>
<comment type="subcellular location">
    <subcellularLocation>
        <location evidence="1">Membrane</location>
        <topology evidence="1">Multi-pass membrane protein</topology>
    </subcellularLocation>
</comment>
<feature type="transmembrane region" description="Helical" evidence="7">
    <location>
        <begin position="2467"/>
        <end position="2489"/>
    </location>
</feature>
<evidence type="ECO:0000256" key="3">
    <source>
        <dbReference type="ARBA" id="ARBA00022989"/>
    </source>
</evidence>